<evidence type="ECO:0000256" key="1">
    <source>
        <dbReference type="SAM" id="MobiDB-lite"/>
    </source>
</evidence>
<organism evidence="2 3">
    <name type="scientific">Mycobacterium phage Anthony</name>
    <dbReference type="NCBI Taxonomy" id="2599857"/>
    <lineage>
        <taxon>Viruses</taxon>
        <taxon>Duplodnaviria</taxon>
        <taxon>Heunggongvirae</taxon>
        <taxon>Uroviricota</taxon>
        <taxon>Caudoviricetes</taxon>
        <taxon>Anthonyvirus</taxon>
        <taxon>Anthonyvirus anthony</taxon>
    </lineage>
</organism>
<dbReference type="EMBL" id="MN234188">
    <property type="protein sequence ID" value="QFG10388.1"/>
    <property type="molecule type" value="Genomic_DNA"/>
</dbReference>
<sequence>MLIKSTLNGGLAEVDPEYAERLIADGSWESAEKPARKKPGPKPKSKPAPTQEPSTQE</sequence>
<accession>A0A5J6TJ19</accession>
<evidence type="ECO:0000313" key="3">
    <source>
        <dbReference type="Proteomes" id="UP000327026"/>
    </source>
</evidence>
<name>A0A5J6TJ19_9CAUD</name>
<dbReference type="RefSeq" id="YP_010062052.1">
    <property type="nucleotide sequence ID" value="NC_054790.1"/>
</dbReference>
<dbReference type="GeneID" id="64871688"/>
<keyword evidence="3" id="KW-1185">Reference proteome</keyword>
<proteinExistence type="predicted"/>
<dbReference type="KEGG" id="vg:64871688"/>
<dbReference type="Proteomes" id="UP000327026">
    <property type="component" value="Segment"/>
</dbReference>
<protein>
    <recommendedName>
        <fullName evidence="4">Head-to-tail connector protein</fullName>
    </recommendedName>
</protein>
<feature type="region of interest" description="Disordered" evidence="1">
    <location>
        <begin position="25"/>
        <end position="57"/>
    </location>
</feature>
<dbReference type="InterPro" id="IPR055726">
    <property type="entry name" value="DUF7302"/>
</dbReference>
<evidence type="ECO:0008006" key="4">
    <source>
        <dbReference type="Google" id="ProtNLM"/>
    </source>
</evidence>
<gene>
    <name evidence="2" type="primary">16</name>
    <name evidence="2" type="ORF">PBI_ANTHONY_16</name>
</gene>
<reference evidence="2 3" key="1">
    <citation type="submission" date="2019-07" db="EMBL/GenBank/DDBJ databases">
        <authorList>
            <person name="Garlena R.A."/>
            <person name="Russell D.A."/>
            <person name="Pope W.H."/>
            <person name="Jacobs-Sera D."/>
            <person name="Hatfull G.F."/>
        </authorList>
    </citation>
    <scope>NUCLEOTIDE SEQUENCE [LARGE SCALE GENOMIC DNA]</scope>
</reference>
<dbReference type="Pfam" id="PF23976">
    <property type="entry name" value="DUF7302"/>
    <property type="match status" value="1"/>
</dbReference>
<evidence type="ECO:0000313" key="2">
    <source>
        <dbReference type="EMBL" id="QFG10388.1"/>
    </source>
</evidence>
<feature type="compositionally biased region" description="Basic residues" evidence="1">
    <location>
        <begin position="35"/>
        <end position="45"/>
    </location>
</feature>